<evidence type="ECO:0000313" key="6">
    <source>
        <dbReference type="WBParaSite" id="ACAC_0001017301-mRNA-1"/>
    </source>
</evidence>
<dbReference type="PROSITE" id="PS50082">
    <property type="entry name" value="WD_REPEATS_2"/>
    <property type="match status" value="2"/>
</dbReference>
<keyword evidence="1 3" id="KW-0853">WD repeat</keyword>
<dbReference type="InterPro" id="IPR015943">
    <property type="entry name" value="WD40/YVTN_repeat-like_dom_sf"/>
</dbReference>
<dbReference type="GO" id="GO:0080008">
    <property type="term" value="C:Cul4-RING E3 ubiquitin ligase complex"/>
    <property type="evidence" value="ECO:0007669"/>
    <property type="project" value="TreeGrafter"/>
</dbReference>
<keyword evidence="5" id="KW-1185">Reference proteome</keyword>
<dbReference type="STRING" id="6313.A0A0K0DGF6"/>
<dbReference type="InterPro" id="IPR036322">
    <property type="entry name" value="WD40_repeat_dom_sf"/>
</dbReference>
<keyword evidence="2" id="KW-0677">Repeat</keyword>
<dbReference type="PROSITE" id="PS50294">
    <property type="entry name" value="WD_REPEATS_REGION"/>
    <property type="match status" value="2"/>
</dbReference>
<dbReference type="AlphaFoldDB" id="A0A0K0DGF6"/>
<reference evidence="6" key="2">
    <citation type="submission" date="2017-02" db="UniProtKB">
        <authorList>
            <consortium name="WormBaseParasite"/>
        </authorList>
    </citation>
    <scope>IDENTIFICATION</scope>
</reference>
<feature type="repeat" description="WD" evidence="3">
    <location>
        <begin position="68"/>
        <end position="101"/>
    </location>
</feature>
<dbReference type="GO" id="GO:0045717">
    <property type="term" value="P:negative regulation of fatty acid biosynthetic process"/>
    <property type="evidence" value="ECO:0007669"/>
    <property type="project" value="TreeGrafter"/>
</dbReference>
<sequence>MASAVNANGGKVDVDSETKVASSRGSWNVGGFVEDVRLGMIQGYLKDFHNDVFRIGAKKFGAVHQKDILGHTGCVNAVEFNKSEILLASGGDDMRVFVWRVADLMVCGKPKPAPIDYNIMAAAREGGMVSFYDRRETREGCFSLVDKGQLFRGQYNPANALLFATASSRGVRLYDLRHRRKPLLDLKDFVSEAIYVEWNSIGTAITALQSHSDPIYIDLAEHRKVELKDPQYSNVHTIKSITFMDDNTIVTGSDDFNVYAWRVPGTDNNGEQSSVVSKATFVLKGHRSIVNHVRYSRSNRIIASCGVEKIIKVWSSIPIPFSYDKPRIREKKTFPEFSIVDATIVPDDTAEDLNMLNYFDQLESFSRMRAINVADGGVDDDLVVGLENYVVNVEMEGLRAHLMGLETSDESNDSDGNDYDVTLADDDGDGGDAEDEDTLRGSLRVEPGPSPSRDAESERRETDTTTTDEESEGPRKRLRRDYESSDSSDNEFSVCDGGIPVNVWPVRRSRSPESQS</sequence>
<name>A0A0K0DGF6_ANGCA</name>
<evidence type="ECO:0000256" key="3">
    <source>
        <dbReference type="PROSITE-ProRule" id="PRU00221"/>
    </source>
</evidence>
<protein>
    <submittedName>
        <fullName evidence="6">WD_REPEATS_REGION domain-containing protein</fullName>
    </submittedName>
</protein>
<dbReference type="Pfam" id="PF00400">
    <property type="entry name" value="WD40"/>
    <property type="match status" value="2"/>
</dbReference>
<dbReference type="Gene3D" id="2.130.10.10">
    <property type="entry name" value="YVTN repeat-like/Quinoprotein amine dehydrogenase"/>
    <property type="match status" value="1"/>
</dbReference>
<feature type="repeat" description="WD" evidence="3">
    <location>
        <begin position="283"/>
        <end position="315"/>
    </location>
</feature>
<dbReference type="Proteomes" id="UP000035642">
    <property type="component" value="Unassembled WGS sequence"/>
</dbReference>
<feature type="compositionally biased region" description="Acidic residues" evidence="4">
    <location>
        <begin position="407"/>
        <end position="437"/>
    </location>
</feature>
<dbReference type="GO" id="GO:0005737">
    <property type="term" value="C:cytoplasm"/>
    <property type="evidence" value="ECO:0007669"/>
    <property type="project" value="TreeGrafter"/>
</dbReference>
<organism evidence="5 6">
    <name type="scientific">Angiostrongylus cantonensis</name>
    <name type="common">Rat lungworm</name>
    <dbReference type="NCBI Taxonomy" id="6313"/>
    <lineage>
        <taxon>Eukaryota</taxon>
        <taxon>Metazoa</taxon>
        <taxon>Ecdysozoa</taxon>
        <taxon>Nematoda</taxon>
        <taxon>Chromadorea</taxon>
        <taxon>Rhabditida</taxon>
        <taxon>Rhabditina</taxon>
        <taxon>Rhabditomorpha</taxon>
        <taxon>Strongyloidea</taxon>
        <taxon>Metastrongylidae</taxon>
        <taxon>Angiostrongylus</taxon>
    </lineage>
</organism>
<reference evidence="5" key="1">
    <citation type="submission" date="2012-09" db="EMBL/GenBank/DDBJ databases">
        <authorList>
            <person name="Martin A.A."/>
        </authorList>
    </citation>
    <scope>NUCLEOTIDE SEQUENCE</scope>
</reference>
<proteinExistence type="predicted"/>
<dbReference type="InterPro" id="IPR045151">
    <property type="entry name" value="DCAF8"/>
</dbReference>
<evidence type="ECO:0000256" key="1">
    <source>
        <dbReference type="ARBA" id="ARBA00022574"/>
    </source>
</evidence>
<dbReference type="SUPFAM" id="SSF50978">
    <property type="entry name" value="WD40 repeat-like"/>
    <property type="match status" value="1"/>
</dbReference>
<feature type="region of interest" description="Disordered" evidence="4">
    <location>
        <begin position="407"/>
        <end position="516"/>
    </location>
</feature>
<feature type="compositionally biased region" description="Basic and acidic residues" evidence="4">
    <location>
        <begin position="453"/>
        <end position="463"/>
    </location>
</feature>
<accession>A0A0K0DGF6</accession>
<dbReference type="PANTHER" id="PTHR15574:SF43">
    <property type="entry name" value="DDB1- AND CUL4-ASSOCIATED FACTOR 5"/>
    <property type="match status" value="1"/>
</dbReference>
<dbReference type="PANTHER" id="PTHR15574">
    <property type="entry name" value="WD REPEAT DOMAIN-CONTAINING FAMILY"/>
    <property type="match status" value="1"/>
</dbReference>
<evidence type="ECO:0000256" key="2">
    <source>
        <dbReference type="ARBA" id="ARBA00022737"/>
    </source>
</evidence>
<feature type="compositionally biased region" description="Basic and acidic residues" evidence="4">
    <location>
        <begin position="472"/>
        <end position="483"/>
    </location>
</feature>
<dbReference type="WBParaSite" id="ACAC_0001017301-mRNA-1">
    <property type="protein sequence ID" value="ACAC_0001017301-mRNA-1"/>
    <property type="gene ID" value="ACAC_0001017301"/>
</dbReference>
<evidence type="ECO:0000256" key="4">
    <source>
        <dbReference type="SAM" id="MobiDB-lite"/>
    </source>
</evidence>
<evidence type="ECO:0000313" key="5">
    <source>
        <dbReference type="Proteomes" id="UP000035642"/>
    </source>
</evidence>
<dbReference type="InterPro" id="IPR001680">
    <property type="entry name" value="WD40_rpt"/>
</dbReference>
<dbReference type="SMART" id="SM00320">
    <property type="entry name" value="WD40"/>
    <property type="match status" value="4"/>
</dbReference>